<keyword evidence="4 12" id="KW-0227">DNA damage</keyword>
<dbReference type="InterPro" id="IPR039418">
    <property type="entry name" value="LexA-like"/>
</dbReference>
<comment type="similarity">
    <text evidence="1 12 13">Belongs to the peptidase S24 family.</text>
</comment>
<dbReference type="InterPro" id="IPR050077">
    <property type="entry name" value="LexA_repressor"/>
</dbReference>
<feature type="domain" description="Peptidase S24/S26A/S26B/S26C" evidence="14">
    <location>
        <begin position="91"/>
        <end position="204"/>
    </location>
</feature>
<keyword evidence="11 12" id="KW-0742">SOS response</keyword>
<dbReference type="CDD" id="cd00090">
    <property type="entry name" value="HTH_ARSR"/>
    <property type="match status" value="1"/>
</dbReference>
<dbReference type="InterPro" id="IPR006197">
    <property type="entry name" value="Peptidase_S24_LexA"/>
</dbReference>
<dbReference type="PANTHER" id="PTHR33516">
    <property type="entry name" value="LEXA REPRESSOR"/>
    <property type="match status" value="1"/>
</dbReference>
<evidence type="ECO:0000256" key="12">
    <source>
        <dbReference type="HAMAP-Rule" id="MF_00015"/>
    </source>
</evidence>
<evidence type="ECO:0000256" key="2">
    <source>
        <dbReference type="ARBA" id="ARBA00022491"/>
    </source>
</evidence>
<evidence type="ECO:0000256" key="13">
    <source>
        <dbReference type="RuleBase" id="RU003991"/>
    </source>
</evidence>
<feature type="site" description="Cleavage; by autolysis" evidence="12">
    <location>
        <begin position="98"/>
        <end position="99"/>
    </location>
</feature>
<dbReference type="InterPro" id="IPR006200">
    <property type="entry name" value="LexA"/>
</dbReference>
<dbReference type="InterPro" id="IPR011991">
    <property type="entry name" value="ArsR-like_HTH"/>
</dbReference>
<feature type="active site" description="For autocatalytic cleavage activity" evidence="12">
    <location>
        <position position="133"/>
    </location>
</feature>
<evidence type="ECO:0000256" key="4">
    <source>
        <dbReference type="ARBA" id="ARBA00022763"/>
    </source>
</evidence>
<dbReference type="GO" id="GO:0006508">
    <property type="term" value="P:proteolysis"/>
    <property type="evidence" value="ECO:0007669"/>
    <property type="project" value="InterPro"/>
</dbReference>
<evidence type="ECO:0000256" key="8">
    <source>
        <dbReference type="ARBA" id="ARBA00023125"/>
    </source>
</evidence>
<protein>
    <recommendedName>
        <fullName evidence="12">LexA repressor</fullName>
        <ecNumber evidence="12">3.4.21.88</ecNumber>
    </recommendedName>
</protein>
<feature type="domain" description="LexA repressor DNA-binding" evidence="15">
    <location>
        <begin position="6"/>
        <end position="60"/>
    </location>
</feature>
<keyword evidence="10 12" id="KW-0234">DNA repair</keyword>
<organism evidence="16 17">
    <name type="scientific">Candidatus Komeilibacteria bacterium RIFCSPLOWO2_02_FULL_48_11</name>
    <dbReference type="NCBI Taxonomy" id="1798553"/>
    <lineage>
        <taxon>Bacteria</taxon>
        <taxon>Candidatus Komeiliibacteriota</taxon>
    </lineage>
</organism>
<proteinExistence type="inferred from homology"/>
<dbReference type="InterPro" id="IPR036390">
    <property type="entry name" value="WH_DNA-bd_sf"/>
</dbReference>
<dbReference type="AlphaFoldDB" id="A0A1G2BTL6"/>
<evidence type="ECO:0000256" key="6">
    <source>
        <dbReference type="ARBA" id="ARBA00022813"/>
    </source>
</evidence>
<dbReference type="GO" id="GO:0006260">
    <property type="term" value="P:DNA replication"/>
    <property type="evidence" value="ECO:0007669"/>
    <property type="project" value="UniProtKB-UniRule"/>
</dbReference>
<reference evidence="16 17" key="1">
    <citation type="journal article" date="2016" name="Nat. Commun.">
        <title>Thousands of microbial genomes shed light on interconnected biogeochemical processes in an aquifer system.</title>
        <authorList>
            <person name="Anantharaman K."/>
            <person name="Brown C.T."/>
            <person name="Hug L.A."/>
            <person name="Sharon I."/>
            <person name="Castelle C.J."/>
            <person name="Probst A.J."/>
            <person name="Thomas B.C."/>
            <person name="Singh A."/>
            <person name="Wilkins M.J."/>
            <person name="Karaoz U."/>
            <person name="Brodie E.L."/>
            <person name="Williams K.H."/>
            <person name="Hubbard S.S."/>
            <person name="Banfield J.F."/>
        </authorList>
    </citation>
    <scope>NUCLEOTIDE SEQUENCE [LARGE SCALE GENOMIC DNA]</scope>
</reference>
<keyword evidence="7 12" id="KW-0805">Transcription regulation</keyword>
<evidence type="ECO:0000256" key="7">
    <source>
        <dbReference type="ARBA" id="ARBA00023015"/>
    </source>
</evidence>
<dbReference type="HAMAP" id="MF_00015">
    <property type="entry name" value="LexA"/>
    <property type="match status" value="1"/>
</dbReference>
<dbReference type="EMBL" id="MHKO01000025">
    <property type="protein sequence ID" value="OGY92256.1"/>
    <property type="molecule type" value="Genomic_DNA"/>
</dbReference>
<dbReference type="Pfam" id="PF01726">
    <property type="entry name" value="LexA_DNA_bind"/>
    <property type="match status" value="1"/>
</dbReference>
<dbReference type="EC" id="3.4.21.88" evidence="12"/>
<dbReference type="InterPro" id="IPR036286">
    <property type="entry name" value="LexA/Signal_pep-like_sf"/>
</dbReference>
<evidence type="ECO:0000256" key="9">
    <source>
        <dbReference type="ARBA" id="ARBA00023163"/>
    </source>
</evidence>
<feature type="DNA-binding region" description="H-T-H motif" evidence="12">
    <location>
        <begin position="29"/>
        <end position="49"/>
    </location>
</feature>
<dbReference type="SUPFAM" id="SSF46785">
    <property type="entry name" value="Winged helix' DNA-binding domain"/>
    <property type="match status" value="1"/>
</dbReference>
<comment type="subunit">
    <text evidence="12">Homodimer.</text>
</comment>
<keyword evidence="8 12" id="KW-0238">DNA-binding</keyword>
<keyword evidence="5 12" id="KW-0378">Hydrolase</keyword>
<comment type="caution">
    <text evidence="16">The sequence shown here is derived from an EMBL/GenBank/DDBJ whole genome shotgun (WGS) entry which is preliminary data.</text>
</comment>
<evidence type="ECO:0000256" key="10">
    <source>
        <dbReference type="ARBA" id="ARBA00023204"/>
    </source>
</evidence>
<comment type="function">
    <text evidence="12">Represses a number of genes involved in the response to DNA damage (SOS response), including recA and lexA. In the presence of single-stranded DNA, RecA interacts with LexA causing an autocatalytic cleavage which disrupts the DNA-binding part of LexA, leading to derepression of the SOS regulon and eventually DNA repair.</text>
</comment>
<dbReference type="PANTHER" id="PTHR33516:SF2">
    <property type="entry name" value="LEXA REPRESSOR-RELATED"/>
    <property type="match status" value="1"/>
</dbReference>
<evidence type="ECO:0000259" key="15">
    <source>
        <dbReference type="Pfam" id="PF01726"/>
    </source>
</evidence>
<dbReference type="CDD" id="cd06529">
    <property type="entry name" value="S24_LexA-like"/>
    <property type="match status" value="1"/>
</dbReference>
<dbReference type="GO" id="GO:0045892">
    <property type="term" value="P:negative regulation of DNA-templated transcription"/>
    <property type="evidence" value="ECO:0007669"/>
    <property type="project" value="UniProtKB-UniRule"/>
</dbReference>
<feature type="active site" description="For autocatalytic cleavage activity" evidence="12">
    <location>
        <position position="171"/>
    </location>
</feature>
<dbReference type="FunFam" id="2.10.109.10:FF:000001">
    <property type="entry name" value="LexA repressor"/>
    <property type="match status" value="1"/>
</dbReference>
<evidence type="ECO:0000313" key="16">
    <source>
        <dbReference type="EMBL" id="OGY92256.1"/>
    </source>
</evidence>
<evidence type="ECO:0000256" key="1">
    <source>
        <dbReference type="ARBA" id="ARBA00007484"/>
    </source>
</evidence>
<evidence type="ECO:0000256" key="11">
    <source>
        <dbReference type="ARBA" id="ARBA00023236"/>
    </source>
</evidence>
<keyword evidence="2 12" id="KW-0678">Repressor</keyword>
<dbReference type="InterPro" id="IPR006199">
    <property type="entry name" value="LexA_DNA-bd_dom"/>
</dbReference>
<dbReference type="Pfam" id="PF00717">
    <property type="entry name" value="Peptidase_S24"/>
    <property type="match status" value="1"/>
</dbReference>
<dbReference type="Gene3D" id="2.10.109.10">
    <property type="entry name" value="Umud Fragment, subunit A"/>
    <property type="match status" value="1"/>
</dbReference>
<dbReference type="SUPFAM" id="SSF51306">
    <property type="entry name" value="LexA/Signal peptidase"/>
    <property type="match status" value="1"/>
</dbReference>
<dbReference type="GO" id="GO:0009432">
    <property type="term" value="P:SOS response"/>
    <property type="evidence" value="ECO:0007669"/>
    <property type="project" value="UniProtKB-UniRule"/>
</dbReference>
<dbReference type="GO" id="GO:0003677">
    <property type="term" value="F:DNA binding"/>
    <property type="evidence" value="ECO:0007669"/>
    <property type="project" value="UniProtKB-UniRule"/>
</dbReference>
<keyword evidence="3 12" id="KW-0235">DNA replication</keyword>
<dbReference type="InterPro" id="IPR036388">
    <property type="entry name" value="WH-like_DNA-bd_sf"/>
</dbReference>
<gene>
    <name evidence="12" type="primary">lexA</name>
    <name evidence="16" type="ORF">A3H70_03380</name>
</gene>
<dbReference type="Gene3D" id="1.10.10.10">
    <property type="entry name" value="Winged helix-like DNA-binding domain superfamily/Winged helix DNA-binding domain"/>
    <property type="match status" value="1"/>
</dbReference>
<comment type="catalytic activity">
    <reaction evidence="12">
        <text>Hydrolysis of Ala-|-Gly bond in repressor LexA.</text>
        <dbReference type="EC" id="3.4.21.88"/>
    </reaction>
</comment>
<evidence type="ECO:0000256" key="5">
    <source>
        <dbReference type="ARBA" id="ARBA00022801"/>
    </source>
</evidence>
<dbReference type="InterPro" id="IPR015927">
    <property type="entry name" value="Peptidase_S24_S26A/B/C"/>
</dbReference>
<evidence type="ECO:0000259" key="14">
    <source>
        <dbReference type="Pfam" id="PF00717"/>
    </source>
</evidence>
<name>A0A1G2BTL6_9BACT</name>
<evidence type="ECO:0000256" key="3">
    <source>
        <dbReference type="ARBA" id="ARBA00022705"/>
    </source>
</evidence>
<dbReference type="GO" id="GO:0004252">
    <property type="term" value="F:serine-type endopeptidase activity"/>
    <property type="evidence" value="ECO:0007669"/>
    <property type="project" value="UniProtKB-UniRule"/>
</dbReference>
<dbReference type="PRINTS" id="PR00726">
    <property type="entry name" value="LEXASERPTASE"/>
</dbReference>
<dbReference type="GO" id="GO:0006281">
    <property type="term" value="P:DNA repair"/>
    <property type="evidence" value="ECO:0007669"/>
    <property type="project" value="UniProtKB-UniRule"/>
</dbReference>
<accession>A0A1G2BTL6</accession>
<dbReference type="NCBIfam" id="TIGR00498">
    <property type="entry name" value="lexA"/>
    <property type="match status" value="1"/>
</dbReference>
<sequence length="210" mass="23404">MTIILPKKKRQILQYLTDYIVKHNFAPTLSEIAKKFKVSSLATVHEHVKFLEDNGFIKRRGDVRAREMQIISPQSSDVEETYLAGQTIGVPLVGLITAGAPIEAIETQEDEIAVPAEITRGRQCYILKVKGDSMIESLIADGDLVVVEKTEYAANGDMVVAVLDDGTATLKKFYKEKSFVRLQPANAKYQPIIAKSILIRGRVIGIIRKY</sequence>
<dbReference type="STRING" id="1798553.A3H70_03380"/>
<evidence type="ECO:0000313" key="17">
    <source>
        <dbReference type="Proteomes" id="UP000178109"/>
    </source>
</evidence>
<dbReference type="Proteomes" id="UP000178109">
    <property type="component" value="Unassembled WGS sequence"/>
</dbReference>
<keyword evidence="9 12" id="KW-0804">Transcription</keyword>
<keyword evidence="6 12" id="KW-0068">Autocatalytic cleavage</keyword>